<gene>
    <name evidence="10" type="ORF">PHYBOEH_005879</name>
</gene>
<comment type="domain">
    <text evidence="7">The DHHC domain is required for palmitoyltransferase activity.</text>
</comment>
<feature type="transmembrane region" description="Helical" evidence="7">
    <location>
        <begin position="361"/>
        <end position="380"/>
    </location>
</feature>
<name>A0A8T1WQ25_9STRA</name>
<dbReference type="PANTHER" id="PTHR24161">
    <property type="entry name" value="ANK_REP_REGION DOMAIN-CONTAINING PROTEIN-RELATED"/>
    <property type="match status" value="1"/>
</dbReference>
<dbReference type="OrthoDB" id="6781668at2759"/>
<keyword evidence="11" id="KW-1185">Reference proteome</keyword>
<reference evidence="10" key="1">
    <citation type="submission" date="2021-02" db="EMBL/GenBank/DDBJ databases">
        <authorList>
            <person name="Palmer J.M."/>
        </authorList>
    </citation>
    <scope>NUCLEOTIDE SEQUENCE</scope>
    <source>
        <strain evidence="10">SCRP23</strain>
    </source>
</reference>
<proteinExistence type="inferred from homology"/>
<evidence type="ECO:0000256" key="7">
    <source>
        <dbReference type="RuleBase" id="RU079119"/>
    </source>
</evidence>
<dbReference type="EC" id="2.3.1.225" evidence="7"/>
<feature type="compositionally biased region" description="Basic and acidic residues" evidence="8">
    <location>
        <begin position="608"/>
        <end position="617"/>
    </location>
</feature>
<dbReference type="SMART" id="SM00248">
    <property type="entry name" value="ANK"/>
    <property type="match status" value="4"/>
</dbReference>
<dbReference type="AlphaFoldDB" id="A0A8T1WQ25"/>
<feature type="transmembrane region" description="Helical" evidence="7">
    <location>
        <begin position="252"/>
        <end position="276"/>
    </location>
</feature>
<evidence type="ECO:0000256" key="6">
    <source>
        <dbReference type="ARBA" id="ARBA00023136"/>
    </source>
</evidence>
<evidence type="ECO:0000313" key="11">
    <source>
        <dbReference type="Proteomes" id="UP000693981"/>
    </source>
</evidence>
<evidence type="ECO:0000256" key="5">
    <source>
        <dbReference type="ARBA" id="ARBA00023043"/>
    </source>
</evidence>
<dbReference type="Pfam" id="PF12796">
    <property type="entry name" value="Ank_2"/>
    <property type="match status" value="1"/>
</dbReference>
<dbReference type="InterPro" id="IPR001594">
    <property type="entry name" value="Palmitoyltrfase_DHHC"/>
</dbReference>
<protein>
    <recommendedName>
        <fullName evidence="7">Palmitoyltransferase</fullName>
        <ecNumber evidence="7">2.3.1.225</ecNumber>
    </recommendedName>
</protein>
<comment type="caution">
    <text evidence="10">The sequence shown here is derived from an EMBL/GenBank/DDBJ whole genome shotgun (WGS) entry which is preliminary data.</text>
</comment>
<feature type="transmembrane region" description="Helical" evidence="7">
    <location>
        <begin position="392"/>
        <end position="410"/>
    </location>
</feature>
<dbReference type="GO" id="GO:0019706">
    <property type="term" value="F:protein-cysteine S-palmitoyltransferase activity"/>
    <property type="evidence" value="ECO:0007669"/>
    <property type="project" value="UniProtKB-EC"/>
</dbReference>
<evidence type="ECO:0000256" key="2">
    <source>
        <dbReference type="ARBA" id="ARBA00022692"/>
    </source>
</evidence>
<comment type="similarity">
    <text evidence="7">Belongs to the DHHC palmitoyltransferase family.</text>
</comment>
<keyword evidence="7" id="KW-0012">Acyltransferase</keyword>
<evidence type="ECO:0000256" key="8">
    <source>
        <dbReference type="SAM" id="MobiDB-lite"/>
    </source>
</evidence>
<dbReference type="InterPro" id="IPR002110">
    <property type="entry name" value="Ankyrin_rpt"/>
</dbReference>
<feature type="region of interest" description="Disordered" evidence="8">
    <location>
        <begin position="665"/>
        <end position="686"/>
    </location>
</feature>
<keyword evidence="7" id="KW-0808">Transferase</keyword>
<dbReference type="Pfam" id="PF01529">
    <property type="entry name" value="DHHC"/>
    <property type="match status" value="1"/>
</dbReference>
<sequence>MDVNYDGQTAFDAAANGDFPLVVLLWGMAMAVQPQSVDLLAAKDKSGNTLAHYAAAGGTDTVDTMHFLMQQMQASRRENLLMDARNDAGETPFIRAAHAGNLRLADTLLRTGFVDLMAQDKQGNTAAHHAAAQGHLWMLHFLLEAEQRQKIAASSAQQPVQPTTLGGYCHKRRNVMHYACMSGYKPMVQYLMTRGFEAKEADADGTTCLDVATQRNLRSLQDLLTDKVKASDPPTHMRKTRGMVAVLHGAPLLAILATTYWLVWWISLPLIVVVLWKSLSAFRQPHGHGHGGHSHGAAPKKNNANLHPSKRNVSVAPNVSLEGLAARSMAPDQENSKKKKSRDPASVGLHTLRKPQPETAMGIWMAWVGLFTMMYIVLWADPTYRDFSHSHAIFLGITGGVEVVFLLVWFRLAFFCPTDPGTITTYEADVKTMLEQAGRAETPDATKFCRTCLVMKPIRSKHCSQCGVCIARLDHHCAWINRCVGYGNHRSFFVFLLLHFTVLIVYAVLAALVLADATHDLHAERVKSEGSSSGTNDSLSAMDVWVEIPSLVSKHLLIIMVLLWDVMAFGAITMMVNQHVNNIEKNLTINEQMNWKRYTYLTQPNSKSKSDEGKKPDAASVEPTLSNPFDQGFRKNIAEFFFRSGSAAVDYRQVFALPLRDSEISSPVGSSAMSTSSGNTDLSDVV</sequence>
<feature type="region of interest" description="Disordered" evidence="8">
    <location>
        <begin position="604"/>
        <end position="626"/>
    </location>
</feature>
<dbReference type="Proteomes" id="UP000693981">
    <property type="component" value="Unassembled WGS sequence"/>
</dbReference>
<evidence type="ECO:0000259" key="9">
    <source>
        <dbReference type="Pfam" id="PF01529"/>
    </source>
</evidence>
<dbReference type="PROSITE" id="PS50216">
    <property type="entry name" value="DHHC"/>
    <property type="match status" value="1"/>
</dbReference>
<feature type="transmembrane region" description="Helical" evidence="7">
    <location>
        <begin position="492"/>
        <end position="515"/>
    </location>
</feature>
<feature type="transmembrane region" description="Helical" evidence="7">
    <location>
        <begin position="555"/>
        <end position="576"/>
    </location>
</feature>
<evidence type="ECO:0000313" key="10">
    <source>
        <dbReference type="EMBL" id="KAG7394053.1"/>
    </source>
</evidence>
<evidence type="ECO:0000256" key="4">
    <source>
        <dbReference type="ARBA" id="ARBA00022989"/>
    </source>
</evidence>
<evidence type="ECO:0000256" key="3">
    <source>
        <dbReference type="ARBA" id="ARBA00022737"/>
    </source>
</evidence>
<organism evidence="10 11">
    <name type="scientific">Phytophthora boehmeriae</name>
    <dbReference type="NCBI Taxonomy" id="109152"/>
    <lineage>
        <taxon>Eukaryota</taxon>
        <taxon>Sar</taxon>
        <taxon>Stramenopiles</taxon>
        <taxon>Oomycota</taxon>
        <taxon>Peronosporomycetes</taxon>
        <taxon>Peronosporales</taxon>
        <taxon>Peronosporaceae</taxon>
        <taxon>Phytophthora</taxon>
    </lineage>
</organism>
<feature type="region of interest" description="Disordered" evidence="8">
    <location>
        <begin position="327"/>
        <end position="351"/>
    </location>
</feature>
<feature type="region of interest" description="Disordered" evidence="8">
    <location>
        <begin position="286"/>
        <end position="309"/>
    </location>
</feature>
<dbReference type="PANTHER" id="PTHR24161:SF85">
    <property type="entry name" value="PALMITOYLTRANSFERASE HIP14"/>
    <property type="match status" value="1"/>
</dbReference>
<keyword evidence="2 7" id="KW-0812">Transmembrane</keyword>
<comment type="catalytic activity">
    <reaction evidence="7">
        <text>L-cysteinyl-[protein] + hexadecanoyl-CoA = S-hexadecanoyl-L-cysteinyl-[protein] + CoA</text>
        <dbReference type="Rhea" id="RHEA:36683"/>
        <dbReference type="Rhea" id="RHEA-COMP:10131"/>
        <dbReference type="Rhea" id="RHEA-COMP:11032"/>
        <dbReference type="ChEBI" id="CHEBI:29950"/>
        <dbReference type="ChEBI" id="CHEBI:57287"/>
        <dbReference type="ChEBI" id="CHEBI:57379"/>
        <dbReference type="ChEBI" id="CHEBI:74151"/>
        <dbReference type="EC" id="2.3.1.225"/>
    </reaction>
</comment>
<keyword evidence="4 7" id="KW-1133">Transmembrane helix</keyword>
<keyword evidence="6 7" id="KW-0472">Membrane</keyword>
<feature type="domain" description="Palmitoyltransferase DHHC" evidence="9">
    <location>
        <begin position="444"/>
        <end position="596"/>
    </location>
</feature>
<keyword evidence="5" id="KW-0040">ANK repeat</keyword>
<accession>A0A8T1WQ25</accession>
<dbReference type="GO" id="GO:0016020">
    <property type="term" value="C:membrane"/>
    <property type="evidence" value="ECO:0007669"/>
    <property type="project" value="UniProtKB-SubCell"/>
</dbReference>
<keyword evidence="3" id="KW-0677">Repeat</keyword>
<comment type="subcellular location">
    <subcellularLocation>
        <location evidence="1">Membrane</location>
        <topology evidence="1">Multi-pass membrane protein</topology>
    </subcellularLocation>
</comment>
<evidence type="ECO:0000256" key="1">
    <source>
        <dbReference type="ARBA" id="ARBA00004141"/>
    </source>
</evidence>
<dbReference type="EMBL" id="JAGDFL010000305">
    <property type="protein sequence ID" value="KAG7394053.1"/>
    <property type="molecule type" value="Genomic_DNA"/>
</dbReference>